<evidence type="ECO:0000256" key="4">
    <source>
        <dbReference type="ARBA" id="ARBA00022723"/>
    </source>
</evidence>
<comment type="function">
    <text evidence="1">Reversible hydration of carbon dioxide.</text>
</comment>
<evidence type="ECO:0000313" key="11">
    <source>
        <dbReference type="Proteomes" id="UP000265515"/>
    </source>
</evidence>
<dbReference type="PANTHER" id="PTHR11002:SF76">
    <property type="entry name" value="CARBONIC ANHYDRASE"/>
    <property type="match status" value="1"/>
</dbReference>
<keyword evidence="4 8" id="KW-0479">Metal-binding</keyword>
<dbReference type="InterPro" id="IPR045066">
    <property type="entry name" value="Beta_CA_cladeB"/>
</dbReference>
<dbReference type="FunFam" id="3.40.1050.10:FF:000003">
    <property type="entry name" value="Carbonic anhydrase"/>
    <property type="match status" value="1"/>
</dbReference>
<reference evidence="10 11" key="1">
    <citation type="journal article" date="2018" name="Cell">
        <title>The Chara Genome: Secondary Complexity and Implications for Plant Terrestrialization.</title>
        <authorList>
            <person name="Nishiyama T."/>
            <person name="Sakayama H."/>
            <person name="Vries J.D."/>
            <person name="Buschmann H."/>
            <person name="Saint-Marcoux D."/>
            <person name="Ullrich K.K."/>
            <person name="Haas F.B."/>
            <person name="Vanderstraeten L."/>
            <person name="Becker D."/>
            <person name="Lang D."/>
            <person name="Vosolsobe S."/>
            <person name="Rombauts S."/>
            <person name="Wilhelmsson P.K.I."/>
            <person name="Janitza P."/>
            <person name="Kern R."/>
            <person name="Heyl A."/>
            <person name="Rumpler F."/>
            <person name="Villalobos L.I.A.C."/>
            <person name="Clay J.M."/>
            <person name="Skokan R."/>
            <person name="Toyoda A."/>
            <person name="Suzuki Y."/>
            <person name="Kagoshima H."/>
            <person name="Schijlen E."/>
            <person name="Tajeshwar N."/>
            <person name="Catarino B."/>
            <person name="Hetherington A.J."/>
            <person name="Saltykova A."/>
            <person name="Bonnot C."/>
            <person name="Breuninger H."/>
            <person name="Symeonidi A."/>
            <person name="Radhakrishnan G.V."/>
            <person name="Van Nieuwerburgh F."/>
            <person name="Deforce D."/>
            <person name="Chang C."/>
            <person name="Karol K.G."/>
            <person name="Hedrich R."/>
            <person name="Ulvskov P."/>
            <person name="Glockner G."/>
            <person name="Delwiche C.F."/>
            <person name="Petrasek J."/>
            <person name="Van de Peer Y."/>
            <person name="Friml J."/>
            <person name="Beilby M."/>
            <person name="Dolan L."/>
            <person name="Kohara Y."/>
            <person name="Sugano S."/>
            <person name="Fujiyama A."/>
            <person name="Delaux P.-M."/>
            <person name="Quint M."/>
            <person name="TheiBen G."/>
            <person name="Hagemann M."/>
            <person name="Harholt J."/>
            <person name="Dunand C."/>
            <person name="Zachgo S."/>
            <person name="Langdale J."/>
            <person name="Maumus F."/>
            <person name="Straeten D.V.D."/>
            <person name="Gould S.B."/>
            <person name="Rensing S.A."/>
        </authorList>
    </citation>
    <scope>NUCLEOTIDE SEQUENCE [LARGE SCALE GENOMIC DNA]</scope>
    <source>
        <strain evidence="10 11">S276</strain>
    </source>
</reference>
<organism evidence="10 11">
    <name type="scientific">Chara braunii</name>
    <name type="common">Braun's stonewort</name>
    <dbReference type="NCBI Taxonomy" id="69332"/>
    <lineage>
        <taxon>Eukaryota</taxon>
        <taxon>Viridiplantae</taxon>
        <taxon>Streptophyta</taxon>
        <taxon>Charophyceae</taxon>
        <taxon>Charales</taxon>
        <taxon>Characeae</taxon>
        <taxon>Chara</taxon>
    </lineage>
</organism>
<dbReference type="Gramene" id="GBG58978">
    <property type="protein sequence ID" value="GBG58978"/>
    <property type="gene ID" value="CBR_g24327"/>
</dbReference>
<feature type="compositionally biased region" description="Low complexity" evidence="9">
    <location>
        <begin position="93"/>
        <end position="102"/>
    </location>
</feature>
<dbReference type="PROSITE" id="PS00705">
    <property type="entry name" value="PROK_CO2_ANHYDRASE_2"/>
    <property type="match status" value="1"/>
</dbReference>
<dbReference type="InterPro" id="IPR015892">
    <property type="entry name" value="Carbonic_anhydrase_CS"/>
</dbReference>
<evidence type="ECO:0000256" key="9">
    <source>
        <dbReference type="SAM" id="MobiDB-lite"/>
    </source>
</evidence>
<accession>A0A388JMF2</accession>
<comment type="caution">
    <text evidence="10">The sequence shown here is derived from an EMBL/GenBank/DDBJ whole genome shotgun (WGS) entry which is preliminary data.</text>
</comment>
<evidence type="ECO:0000256" key="8">
    <source>
        <dbReference type="PIRSR" id="PIRSR601765-1"/>
    </source>
</evidence>
<evidence type="ECO:0000313" key="10">
    <source>
        <dbReference type="EMBL" id="GBG58978.1"/>
    </source>
</evidence>
<dbReference type="InterPro" id="IPR036874">
    <property type="entry name" value="Carbonic_anhydrase_sf"/>
</dbReference>
<dbReference type="Gene3D" id="3.40.1050.10">
    <property type="entry name" value="Carbonic anhydrase"/>
    <property type="match status" value="1"/>
</dbReference>
<evidence type="ECO:0000256" key="2">
    <source>
        <dbReference type="ARBA" id="ARBA00006217"/>
    </source>
</evidence>
<proteinExistence type="inferred from homology"/>
<sequence>MQLAAVATCRNLVRCPRQEVLFQQHSAGRSIGLSSHCGARSHQYWIGLWSRSSPFASSSFSSSTSSACFERASVRSSDNENGGSSRRHLEGKQQQQRQRAQRVISRAISSAAPAEPITLPPPRPLRGIEKTLFFGVQSKSTKESPWEGVRRRSLSTRCHHSRGSAVSSSPADAMNSARGLAGLGRRGKSQVATNGEPSTRANLRVSARAGDAWRLMVTESEVIDGSEEVVNADQDVISRLKQGFVRFKRQKFVKEKEMFDRLAQGQEPKVMVIACADSRVCPTLLMGLEPGEVFAVRNVANLIPPWEAEGVYHGTSAALEFAVTGLQVSHVIVFGHSSCGGIRALLSRDPAKAPTTDYIDHWVQIGKPAFEKTKREVGDRPFDEQCSFCEKEAIKVSLHNLLTFPWVSERFRTGKLRLHGMYYDFVKGTLTSCEVDREGTIKGGGNEEKVKEASKKISEDVAPCQAMSARSD</sequence>
<evidence type="ECO:0000256" key="3">
    <source>
        <dbReference type="ARBA" id="ARBA00012925"/>
    </source>
</evidence>
<feature type="binding site" evidence="8">
    <location>
        <position position="336"/>
    </location>
    <ligand>
        <name>Zn(2+)</name>
        <dbReference type="ChEBI" id="CHEBI:29105"/>
    </ligand>
</feature>
<dbReference type="AlphaFoldDB" id="A0A388JMF2"/>
<dbReference type="PROSITE" id="PS00704">
    <property type="entry name" value="PROK_CO2_ANHYDRASE_1"/>
    <property type="match status" value="1"/>
</dbReference>
<feature type="region of interest" description="Disordered" evidence="9">
    <location>
        <begin position="144"/>
        <end position="174"/>
    </location>
</feature>
<feature type="binding site" evidence="8">
    <location>
        <position position="339"/>
    </location>
    <ligand>
        <name>Zn(2+)</name>
        <dbReference type="ChEBI" id="CHEBI:29105"/>
    </ligand>
</feature>
<feature type="compositionally biased region" description="Basic residues" evidence="9">
    <location>
        <begin position="151"/>
        <end position="162"/>
    </location>
</feature>
<dbReference type="CDD" id="cd00884">
    <property type="entry name" value="beta_CA_cladeB"/>
    <property type="match status" value="1"/>
</dbReference>
<dbReference type="GO" id="GO:0008270">
    <property type="term" value="F:zinc ion binding"/>
    <property type="evidence" value="ECO:0007669"/>
    <property type="project" value="InterPro"/>
</dbReference>
<dbReference type="InterPro" id="IPR001765">
    <property type="entry name" value="Carbonic_anhydrase"/>
</dbReference>
<dbReference type="GO" id="GO:0004089">
    <property type="term" value="F:carbonate dehydratase activity"/>
    <property type="evidence" value="ECO:0007669"/>
    <property type="project" value="UniProtKB-EC"/>
</dbReference>
<dbReference type="SMART" id="SM00947">
    <property type="entry name" value="Pro_CA"/>
    <property type="match status" value="1"/>
</dbReference>
<dbReference type="Proteomes" id="UP000265515">
    <property type="component" value="Unassembled WGS sequence"/>
</dbReference>
<keyword evidence="6" id="KW-0456">Lyase</keyword>
<keyword evidence="5 8" id="KW-0862">Zinc</keyword>
<dbReference type="STRING" id="69332.A0A388JMF2"/>
<dbReference type="OrthoDB" id="10248475at2759"/>
<dbReference type="EC" id="4.2.1.1" evidence="3"/>
<comment type="cofactor">
    <cofactor evidence="8">
        <name>Zn(2+)</name>
        <dbReference type="ChEBI" id="CHEBI:29105"/>
    </cofactor>
    <text evidence="8">Binds 1 zinc ion per subunit.</text>
</comment>
<gene>
    <name evidence="10" type="ORF">CBR_g24327</name>
</gene>
<feature type="binding site" evidence="8">
    <location>
        <position position="277"/>
    </location>
    <ligand>
        <name>Zn(2+)</name>
        <dbReference type="ChEBI" id="CHEBI:29105"/>
    </ligand>
</feature>
<dbReference type="PANTHER" id="PTHR11002">
    <property type="entry name" value="CARBONIC ANHYDRASE"/>
    <property type="match status" value="1"/>
</dbReference>
<feature type="binding site" evidence="8">
    <location>
        <position position="275"/>
    </location>
    <ligand>
        <name>Zn(2+)</name>
        <dbReference type="ChEBI" id="CHEBI:29105"/>
    </ligand>
</feature>
<protein>
    <recommendedName>
        <fullName evidence="3">carbonic anhydrase</fullName>
        <ecNumber evidence="3">4.2.1.1</ecNumber>
    </recommendedName>
</protein>
<dbReference type="EMBL" id="BFEA01000002">
    <property type="protein sequence ID" value="GBG58978.1"/>
    <property type="molecule type" value="Genomic_DNA"/>
</dbReference>
<name>A0A388JMF2_CHABU</name>
<dbReference type="Pfam" id="PF00484">
    <property type="entry name" value="Pro_CA"/>
    <property type="match status" value="1"/>
</dbReference>
<evidence type="ECO:0000256" key="7">
    <source>
        <dbReference type="ARBA" id="ARBA00048348"/>
    </source>
</evidence>
<keyword evidence="11" id="KW-1185">Reference proteome</keyword>
<comment type="similarity">
    <text evidence="2">Belongs to the beta-class carbonic anhydrase family.</text>
</comment>
<evidence type="ECO:0000256" key="1">
    <source>
        <dbReference type="ARBA" id="ARBA00002904"/>
    </source>
</evidence>
<dbReference type="SUPFAM" id="SSF53056">
    <property type="entry name" value="beta-carbonic anhydrase, cab"/>
    <property type="match status" value="1"/>
</dbReference>
<feature type="region of interest" description="Disordered" evidence="9">
    <location>
        <begin position="71"/>
        <end position="124"/>
    </location>
</feature>
<dbReference type="GO" id="GO:0015976">
    <property type="term" value="P:carbon utilization"/>
    <property type="evidence" value="ECO:0007669"/>
    <property type="project" value="InterPro"/>
</dbReference>
<evidence type="ECO:0000256" key="5">
    <source>
        <dbReference type="ARBA" id="ARBA00022833"/>
    </source>
</evidence>
<comment type="catalytic activity">
    <reaction evidence="7">
        <text>hydrogencarbonate + H(+) = CO2 + H2O</text>
        <dbReference type="Rhea" id="RHEA:10748"/>
        <dbReference type="ChEBI" id="CHEBI:15377"/>
        <dbReference type="ChEBI" id="CHEBI:15378"/>
        <dbReference type="ChEBI" id="CHEBI:16526"/>
        <dbReference type="ChEBI" id="CHEBI:17544"/>
        <dbReference type="EC" id="4.2.1.1"/>
    </reaction>
</comment>
<evidence type="ECO:0000256" key="6">
    <source>
        <dbReference type="ARBA" id="ARBA00023239"/>
    </source>
</evidence>
<feature type="compositionally biased region" description="Polar residues" evidence="9">
    <location>
        <begin position="74"/>
        <end position="84"/>
    </location>
</feature>